<dbReference type="Proteomes" id="UP000317935">
    <property type="component" value="Chromosome"/>
</dbReference>
<proteinExistence type="predicted"/>
<evidence type="ECO:0000313" key="3">
    <source>
        <dbReference type="Proteomes" id="UP000317935"/>
    </source>
</evidence>
<dbReference type="EMBL" id="AP023036">
    <property type="protein sequence ID" value="BCD46102.1"/>
    <property type="molecule type" value="Genomic_DNA"/>
</dbReference>
<dbReference type="OrthoDB" id="197113at2"/>
<evidence type="ECO:0000313" key="4">
    <source>
        <dbReference type="Proteomes" id="UP000509742"/>
    </source>
</evidence>
<name>A0A6J4CYK8_9HELI</name>
<evidence type="ECO:0000313" key="2">
    <source>
        <dbReference type="EMBL" id="BCD70295.1"/>
    </source>
</evidence>
<dbReference type="AlphaFoldDB" id="A0A6J4CYK8"/>
<dbReference type="SUPFAM" id="SSF54285">
    <property type="entry name" value="MoaD/ThiS"/>
    <property type="match status" value="1"/>
</dbReference>
<evidence type="ECO:0000313" key="1">
    <source>
        <dbReference type="EMBL" id="BCD46102.1"/>
    </source>
</evidence>
<dbReference type="InterPro" id="IPR010035">
    <property type="entry name" value="Thi_S"/>
</dbReference>
<dbReference type="RefSeq" id="WP_034376126.1">
    <property type="nucleotide sequence ID" value="NZ_AP019774.1"/>
</dbReference>
<dbReference type="InterPro" id="IPR003749">
    <property type="entry name" value="ThiS/MoaD-like"/>
</dbReference>
<dbReference type="InterPro" id="IPR016155">
    <property type="entry name" value="Mopterin_synth/thiamin_S_b"/>
</dbReference>
<reference evidence="1 4" key="2">
    <citation type="submission" date="2020-04" db="EMBL/GenBank/DDBJ databases">
        <title>Genomic analysis of gastric non-Helicobacter pylori Helicobacters isolated in Japan.</title>
        <authorList>
            <person name="Suzuki M."/>
            <person name="Rimbara E."/>
        </authorList>
    </citation>
    <scope>NUCLEOTIDE SEQUENCE [LARGE SCALE GENOMIC DNA]</scope>
    <source>
        <strain evidence="1 4">NHP19-0020</strain>
    </source>
</reference>
<gene>
    <name evidence="1" type="ORF">NHP190020_11410</name>
    <name evidence="2" type="ORF">SNTW_09400</name>
</gene>
<sequence length="66" mass="7355">MQVFVNGQAKEFGEVLNVHAAIKQLGIEKHVCAVALNEKVVKKENWENTALQENDRLECLQFMGGG</sequence>
<dbReference type="Pfam" id="PF02597">
    <property type="entry name" value="ThiS"/>
    <property type="match status" value="1"/>
</dbReference>
<evidence type="ECO:0008006" key="5">
    <source>
        <dbReference type="Google" id="ProtNLM"/>
    </source>
</evidence>
<dbReference type="GeneID" id="56928601"/>
<dbReference type="PANTHER" id="PTHR34472:SF1">
    <property type="entry name" value="SULFUR CARRIER PROTEIN THIS"/>
    <property type="match status" value="1"/>
</dbReference>
<dbReference type="NCBIfam" id="TIGR01683">
    <property type="entry name" value="thiS"/>
    <property type="match status" value="1"/>
</dbReference>
<dbReference type="CDD" id="cd00565">
    <property type="entry name" value="Ubl_ThiS"/>
    <property type="match status" value="1"/>
</dbReference>
<dbReference type="InterPro" id="IPR012675">
    <property type="entry name" value="Beta-grasp_dom_sf"/>
</dbReference>
<dbReference type="Gene3D" id="3.10.20.30">
    <property type="match status" value="1"/>
</dbReference>
<reference evidence="2 3" key="1">
    <citation type="submission" date="2019-06" db="EMBL/GenBank/DDBJ databases">
        <title>Complete genome sequence of Helicobacter suis SNTW101c.</title>
        <authorList>
            <person name="Rimbara E."/>
            <person name="Suzuki M."/>
            <person name="Matsui H."/>
            <person name="Nakamura M."/>
            <person name="Mori S."/>
            <person name="Shibayama K."/>
        </authorList>
    </citation>
    <scope>NUCLEOTIDE SEQUENCE [LARGE SCALE GENOMIC DNA]</scope>
    <source>
        <strain evidence="2 3">SNTW101c</strain>
    </source>
</reference>
<protein>
    <recommendedName>
        <fullName evidence="5">Thiamine biosynthesis protein ThiS</fullName>
    </recommendedName>
</protein>
<dbReference type="EMBL" id="AP019774">
    <property type="protein sequence ID" value="BCD70295.1"/>
    <property type="molecule type" value="Genomic_DNA"/>
</dbReference>
<dbReference type="PANTHER" id="PTHR34472">
    <property type="entry name" value="SULFUR CARRIER PROTEIN THIS"/>
    <property type="match status" value="1"/>
</dbReference>
<accession>A0A6J4CYK8</accession>
<dbReference type="Proteomes" id="UP000509742">
    <property type="component" value="Chromosome"/>
</dbReference>
<keyword evidence="4" id="KW-1185">Reference proteome</keyword>
<organism evidence="2 3">
    <name type="scientific">Helicobacter suis</name>
    <dbReference type="NCBI Taxonomy" id="104628"/>
    <lineage>
        <taxon>Bacteria</taxon>
        <taxon>Pseudomonadati</taxon>
        <taxon>Campylobacterota</taxon>
        <taxon>Epsilonproteobacteria</taxon>
        <taxon>Campylobacterales</taxon>
        <taxon>Helicobacteraceae</taxon>
        <taxon>Helicobacter</taxon>
    </lineage>
</organism>